<dbReference type="InterPro" id="IPR013384">
    <property type="entry name" value="Flagell_FlgL"/>
</dbReference>
<evidence type="ECO:0000313" key="8">
    <source>
        <dbReference type="EMBL" id="MFK2903812.1"/>
    </source>
</evidence>
<dbReference type="EMBL" id="JADIKM010000002">
    <property type="protein sequence ID" value="MFK2903812.1"/>
    <property type="molecule type" value="Genomic_DNA"/>
</dbReference>
<evidence type="ECO:0000256" key="3">
    <source>
        <dbReference type="ARBA" id="ARBA00005709"/>
    </source>
</evidence>
<comment type="subcellular location">
    <subcellularLocation>
        <location evidence="1">Bacterial flagellum</location>
    </subcellularLocation>
    <subcellularLocation>
        <location evidence="2">Secreted</location>
    </subcellularLocation>
</comment>
<organism evidence="8 9">
    <name type="scientific">Dyella ginsengisoli</name>
    <dbReference type="NCBI Taxonomy" id="363848"/>
    <lineage>
        <taxon>Bacteria</taxon>
        <taxon>Pseudomonadati</taxon>
        <taxon>Pseudomonadota</taxon>
        <taxon>Gammaproteobacteria</taxon>
        <taxon>Lysobacterales</taxon>
        <taxon>Rhodanobacteraceae</taxon>
        <taxon>Dyella</taxon>
    </lineage>
</organism>
<evidence type="ECO:0000259" key="6">
    <source>
        <dbReference type="Pfam" id="PF00669"/>
    </source>
</evidence>
<dbReference type="PANTHER" id="PTHR42792">
    <property type="entry name" value="FLAGELLIN"/>
    <property type="match status" value="1"/>
</dbReference>
<evidence type="ECO:0000313" key="9">
    <source>
        <dbReference type="Proteomes" id="UP001620460"/>
    </source>
</evidence>
<dbReference type="Gene3D" id="1.20.1330.10">
    <property type="entry name" value="f41 fragment of flagellin, N-terminal domain"/>
    <property type="match status" value="2"/>
</dbReference>
<feature type="domain" description="Flagellin C-terminal" evidence="7">
    <location>
        <begin position="325"/>
        <end position="408"/>
    </location>
</feature>
<dbReference type="Proteomes" id="UP001620460">
    <property type="component" value="Unassembled WGS sequence"/>
</dbReference>
<evidence type="ECO:0000256" key="1">
    <source>
        <dbReference type="ARBA" id="ARBA00004365"/>
    </source>
</evidence>
<keyword evidence="8" id="KW-0969">Cilium</keyword>
<dbReference type="PANTHER" id="PTHR42792:SF1">
    <property type="entry name" value="FLAGELLAR HOOK-ASSOCIATED PROTEIN 3"/>
    <property type="match status" value="1"/>
</dbReference>
<evidence type="ECO:0000256" key="4">
    <source>
        <dbReference type="ARBA" id="ARBA00022525"/>
    </source>
</evidence>
<reference evidence="8 9" key="1">
    <citation type="submission" date="2020-10" db="EMBL/GenBank/DDBJ databases">
        <title>Phylogeny of dyella-like bacteria.</title>
        <authorList>
            <person name="Fu J."/>
        </authorList>
    </citation>
    <scope>NUCLEOTIDE SEQUENCE [LARGE SCALE GENOMIC DNA]</scope>
    <source>
        <strain evidence="8 9">Gsoil3046</strain>
    </source>
</reference>
<keyword evidence="9" id="KW-1185">Reference proteome</keyword>
<dbReference type="InterPro" id="IPR046358">
    <property type="entry name" value="Flagellin_C"/>
</dbReference>
<dbReference type="InterPro" id="IPR001029">
    <property type="entry name" value="Flagellin_N"/>
</dbReference>
<evidence type="ECO:0000256" key="2">
    <source>
        <dbReference type="ARBA" id="ARBA00004613"/>
    </source>
</evidence>
<keyword evidence="4" id="KW-0964">Secreted</keyword>
<dbReference type="RefSeq" id="WP_404631705.1">
    <property type="nucleotide sequence ID" value="NZ_JADIKM010000002.1"/>
</dbReference>
<accession>A0ABW8JRQ4</accession>
<proteinExistence type="inferred from homology"/>
<gene>
    <name evidence="8" type="primary">flgL</name>
    <name evidence="8" type="ORF">ISP17_07540</name>
</gene>
<sequence>MRLSTSWMYQQSLSNMMNQQSTLAATQNQVSTGRRINVASDDPAGAGRVVSLDHILAANTQYTANIDAASTRLNTAQSTLNSVNDIYNSARDLTLQALNGSLADSDRQAIATQLTQMRDQLLQMANTTDANGQALFAGTSSNTVPFVKNADGSVSYIGNDGQPRAAIAAGLSVPTGESGSAIFMNVAAGNGRFVASAAAGNTGTLVVGENAVSDPTAFAAGLAANGSYSITFDGAGNWSALDGSGNPALDAGGNPLTGTYTAGGSISFNGLTLSLDGTPQAGDSVSIQGSASQDIFATFNNMITALQGSGSGTESQLTNTLNRQLEALDNARAGVTRAEVDIGGRTNALAAQRAAYQDLGVTYQATLSDTRDVDVYKAISNLSIQSNALQASQQVFAQVKSMSLFNYLK</sequence>
<feature type="domain" description="Flagellin N-terminal" evidence="6">
    <location>
        <begin position="4"/>
        <end position="140"/>
    </location>
</feature>
<dbReference type="Pfam" id="PF00669">
    <property type="entry name" value="Flagellin_N"/>
    <property type="match status" value="1"/>
</dbReference>
<comment type="caution">
    <text evidence="8">The sequence shown here is derived from an EMBL/GenBank/DDBJ whole genome shotgun (WGS) entry which is preliminary data.</text>
</comment>
<comment type="similarity">
    <text evidence="3">Belongs to the bacterial flagellin family.</text>
</comment>
<keyword evidence="8" id="KW-0282">Flagellum</keyword>
<name>A0ABW8JRQ4_9GAMM</name>
<evidence type="ECO:0000256" key="5">
    <source>
        <dbReference type="ARBA" id="ARBA00023143"/>
    </source>
</evidence>
<dbReference type="SUPFAM" id="SSF64518">
    <property type="entry name" value="Phase 1 flagellin"/>
    <property type="match status" value="1"/>
</dbReference>
<keyword evidence="5" id="KW-0975">Bacterial flagellum</keyword>
<dbReference type="NCBIfam" id="TIGR02550">
    <property type="entry name" value="flagell_flgL"/>
    <property type="match status" value="1"/>
</dbReference>
<dbReference type="Pfam" id="PF00700">
    <property type="entry name" value="Flagellin_C"/>
    <property type="match status" value="1"/>
</dbReference>
<dbReference type="PRINTS" id="PR00207">
    <property type="entry name" value="FLAGELLIN"/>
</dbReference>
<dbReference type="InterPro" id="IPR001492">
    <property type="entry name" value="Flagellin"/>
</dbReference>
<evidence type="ECO:0000259" key="7">
    <source>
        <dbReference type="Pfam" id="PF00700"/>
    </source>
</evidence>
<protein>
    <submittedName>
        <fullName evidence="8">Flagellar hook-associated protein FlgL</fullName>
    </submittedName>
</protein>
<keyword evidence="8" id="KW-0966">Cell projection</keyword>